<proteinExistence type="predicted"/>
<organism evidence="1">
    <name type="scientific">Arundo donax</name>
    <name type="common">Giant reed</name>
    <name type="synonym">Donax arundinaceus</name>
    <dbReference type="NCBI Taxonomy" id="35708"/>
    <lineage>
        <taxon>Eukaryota</taxon>
        <taxon>Viridiplantae</taxon>
        <taxon>Streptophyta</taxon>
        <taxon>Embryophyta</taxon>
        <taxon>Tracheophyta</taxon>
        <taxon>Spermatophyta</taxon>
        <taxon>Magnoliopsida</taxon>
        <taxon>Liliopsida</taxon>
        <taxon>Poales</taxon>
        <taxon>Poaceae</taxon>
        <taxon>PACMAD clade</taxon>
        <taxon>Arundinoideae</taxon>
        <taxon>Arundineae</taxon>
        <taxon>Arundo</taxon>
    </lineage>
</organism>
<dbReference type="EMBL" id="GBRH01267811">
    <property type="protein sequence ID" value="JAD30084.1"/>
    <property type="molecule type" value="Transcribed_RNA"/>
</dbReference>
<evidence type="ECO:0000313" key="1">
    <source>
        <dbReference type="EMBL" id="JAD30084.1"/>
    </source>
</evidence>
<name>A0A0A8YSR0_ARUDO</name>
<sequence length="45" mass="5259">MRVEVPYSTLARPWRSSRKTSSRRRDAAPLQERAISIAVDYPPWT</sequence>
<dbReference type="AlphaFoldDB" id="A0A0A8YSR0"/>
<accession>A0A0A8YSR0</accession>
<reference evidence="1" key="2">
    <citation type="journal article" date="2015" name="Data Brief">
        <title>Shoot transcriptome of the giant reed, Arundo donax.</title>
        <authorList>
            <person name="Barrero R.A."/>
            <person name="Guerrero F.D."/>
            <person name="Moolhuijzen P."/>
            <person name="Goolsby J.A."/>
            <person name="Tidwell J."/>
            <person name="Bellgard S.E."/>
            <person name="Bellgard M.I."/>
        </authorList>
    </citation>
    <scope>NUCLEOTIDE SEQUENCE</scope>
    <source>
        <tissue evidence="1">Shoot tissue taken approximately 20 cm above the soil surface</tissue>
    </source>
</reference>
<reference evidence="1" key="1">
    <citation type="submission" date="2014-09" db="EMBL/GenBank/DDBJ databases">
        <authorList>
            <person name="Magalhaes I.L.F."/>
            <person name="Oliveira U."/>
            <person name="Santos F.R."/>
            <person name="Vidigal T.H.D.A."/>
            <person name="Brescovit A.D."/>
            <person name="Santos A.J."/>
        </authorList>
    </citation>
    <scope>NUCLEOTIDE SEQUENCE</scope>
    <source>
        <tissue evidence="1">Shoot tissue taken approximately 20 cm above the soil surface</tissue>
    </source>
</reference>
<protein>
    <submittedName>
        <fullName evidence="1">Uncharacterized protein</fullName>
    </submittedName>
</protein>